<dbReference type="PROSITE" id="PS50090">
    <property type="entry name" value="MYB_LIKE"/>
    <property type="match status" value="1"/>
</dbReference>
<reference evidence="7" key="2">
    <citation type="submission" date="2022-06" db="UniProtKB">
        <authorList>
            <consortium name="EnsemblMetazoa"/>
        </authorList>
    </citation>
    <scope>IDENTIFICATION</scope>
    <source>
        <strain evidence="7">p50T (Dazao)</strain>
    </source>
</reference>
<dbReference type="GeneID" id="105841875"/>
<evidence type="ECO:0000313" key="8">
    <source>
        <dbReference type="Proteomes" id="UP000005204"/>
    </source>
</evidence>
<dbReference type="InterPro" id="IPR001005">
    <property type="entry name" value="SANT/Myb"/>
</dbReference>
<organism evidence="7 8">
    <name type="scientific">Bombyx mori</name>
    <name type="common">Silk moth</name>
    <dbReference type="NCBI Taxonomy" id="7091"/>
    <lineage>
        <taxon>Eukaryota</taxon>
        <taxon>Metazoa</taxon>
        <taxon>Ecdysozoa</taxon>
        <taxon>Arthropoda</taxon>
        <taxon>Hexapoda</taxon>
        <taxon>Insecta</taxon>
        <taxon>Pterygota</taxon>
        <taxon>Neoptera</taxon>
        <taxon>Endopterygota</taxon>
        <taxon>Lepidoptera</taxon>
        <taxon>Glossata</taxon>
        <taxon>Ditrysia</taxon>
        <taxon>Bombycoidea</taxon>
        <taxon>Bombycidae</taxon>
        <taxon>Bombycinae</taxon>
        <taxon>Bombyx</taxon>
    </lineage>
</organism>
<proteinExistence type="predicted"/>
<dbReference type="CDD" id="cd00167">
    <property type="entry name" value="SANT"/>
    <property type="match status" value="1"/>
</dbReference>
<comment type="function">
    <text evidence="5">Involved in transvection phenomena (= synapsis-dependent gene expression), where the synaptic pairing of chromosomes carrying genes with which zeste interacts influences the expression of these genes. Zeste binds to DNA and stimulates transcription from a nearby promoter.</text>
</comment>
<keyword evidence="4" id="KW-0804">Transcription</keyword>
<sequence>MESVSAMASSKPLTKDESKILLSFIESSKIIYNKRTNATNNKLKNEEWKRISDHFNAVVTTSYRTPQQLRLKWENLKKNSRKRNTQIRMNNIKTGGGGPSYIPPDDVLDRVAALLGSTVDGFTVAYGGDAELIPCAGSSNGGGDEHGLEGVIDNVIDNGAEVLECNSGVEVLKECVVEDTGPCSVTPPNPKFLHTPKASGFKRKSKFDEHRASRNQAIANYYNAKTKLLEVKFENIVLENKKLKLEIDKLKNVN</sequence>
<evidence type="ECO:0000256" key="2">
    <source>
        <dbReference type="ARBA" id="ARBA00016807"/>
    </source>
</evidence>
<evidence type="ECO:0000259" key="6">
    <source>
        <dbReference type="PROSITE" id="PS50090"/>
    </source>
</evidence>
<evidence type="ECO:0000256" key="1">
    <source>
        <dbReference type="ARBA" id="ARBA00011764"/>
    </source>
</evidence>
<accession>A0A8R2RA35</accession>
<evidence type="ECO:0000256" key="5">
    <source>
        <dbReference type="ARBA" id="ARBA00025466"/>
    </source>
</evidence>
<keyword evidence="3" id="KW-0805">Transcription regulation</keyword>
<protein>
    <recommendedName>
        <fullName evidence="2">Regulatory protein zeste</fullName>
    </recommendedName>
</protein>
<dbReference type="SMART" id="SM00717">
    <property type="entry name" value="SANT"/>
    <property type="match status" value="1"/>
</dbReference>
<evidence type="ECO:0000256" key="4">
    <source>
        <dbReference type="ARBA" id="ARBA00023163"/>
    </source>
</evidence>
<dbReference type="AlphaFoldDB" id="A0A8R2RA35"/>
<dbReference type="EnsemblMetazoa" id="XM_038020539.1">
    <property type="protein sequence ID" value="XP_037876467.1"/>
    <property type="gene ID" value="LOC105841875"/>
</dbReference>
<evidence type="ECO:0000256" key="3">
    <source>
        <dbReference type="ARBA" id="ARBA00023015"/>
    </source>
</evidence>
<evidence type="ECO:0000313" key="7">
    <source>
        <dbReference type="EnsemblMetazoa" id="XP_037876467.1"/>
    </source>
</evidence>
<comment type="subunit">
    <text evidence="1">Self-associates forming complexes of several hundred monomers.</text>
</comment>
<keyword evidence="8" id="KW-1185">Reference proteome</keyword>
<dbReference type="RefSeq" id="XP_037876467.1">
    <property type="nucleotide sequence ID" value="XM_038020539.2"/>
</dbReference>
<feature type="domain" description="Myb-like" evidence="6">
    <location>
        <begin position="14"/>
        <end position="77"/>
    </location>
</feature>
<dbReference type="Proteomes" id="UP000005204">
    <property type="component" value="Unassembled WGS sequence"/>
</dbReference>
<dbReference type="PANTHER" id="PTHR21411">
    <property type="entry name" value="APONTIC"/>
    <property type="match status" value="1"/>
</dbReference>
<dbReference type="KEGG" id="bmor:105841875"/>
<name>A0A8R2RA35_BOMMO</name>
<dbReference type="Pfam" id="PF13873">
    <property type="entry name" value="Myb_DNA-bind_5"/>
    <property type="match status" value="1"/>
</dbReference>
<dbReference type="Gene3D" id="1.10.10.60">
    <property type="entry name" value="Homeodomain-like"/>
    <property type="match status" value="1"/>
</dbReference>
<dbReference type="PANTHER" id="PTHR21411:SF0">
    <property type="entry name" value="REGULATORY PROTEIN ZESTE"/>
    <property type="match status" value="1"/>
</dbReference>
<reference evidence="8" key="1">
    <citation type="journal article" date="2008" name="Insect Biochem. Mol. Biol.">
        <title>The genome of a lepidopteran model insect, the silkworm Bombyx mori.</title>
        <authorList>
            <consortium name="International Silkworm Genome Consortium"/>
        </authorList>
    </citation>
    <scope>NUCLEOTIDE SEQUENCE [LARGE SCALE GENOMIC DNA]</scope>
    <source>
        <strain evidence="8">p50T</strain>
    </source>
</reference>
<dbReference type="InterPro" id="IPR028002">
    <property type="entry name" value="Myb_DNA-bind_5"/>
</dbReference>